<keyword evidence="7" id="KW-0223">Dioxygenase</keyword>
<sequence>MSAPVLYLSHGAPPLADDETWTGELRAWSATLPRPEAVLMVSAHWEEAPTTIGATTTVPLVYDFWGFPQRYYQVKYEAPGAPELAEDVRKLLGGHVEQDEARGLDHGAYVPLKEMFPDADVPVLQMSMPTLDPRELHAIGRKLAPLRDKNVLIVGSGFMTHNLSCVNFPAGPDYAPPSWSKEFDDWAHRQLAAGDVDALLDFQHKAPAAGIAHPRTEHFAPLFVALGAASDEKARTSVDGFWYGLSKRSVQFS</sequence>
<dbReference type="Pfam" id="PF02900">
    <property type="entry name" value="LigB"/>
    <property type="match status" value="1"/>
</dbReference>
<dbReference type="GO" id="GO:0016702">
    <property type="term" value="F:oxidoreductase activity, acting on single donors with incorporation of molecular oxygen, incorporation of two atoms of oxygen"/>
    <property type="evidence" value="ECO:0007669"/>
    <property type="project" value="UniProtKB-ARBA"/>
</dbReference>
<accession>A0A1G7YR44</accession>
<evidence type="ECO:0000313" key="7">
    <source>
        <dbReference type="EMBL" id="SDG98847.1"/>
    </source>
</evidence>
<keyword evidence="5" id="KW-0560">Oxidoreductase</keyword>
<dbReference type="CDD" id="cd07363">
    <property type="entry name" value="45_DOPA_Dioxygenase"/>
    <property type="match status" value="1"/>
</dbReference>
<dbReference type="EMBL" id="FNCC01000014">
    <property type="protein sequence ID" value="SDG98847.1"/>
    <property type="molecule type" value="Genomic_DNA"/>
</dbReference>
<evidence type="ECO:0000256" key="5">
    <source>
        <dbReference type="ARBA" id="ARBA00023002"/>
    </source>
</evidence>
<evidence type="ECO:0000256" key="2">
    <source>
        <dbReference type="ARBA" id="ARBA00007581"/>
    </source>
</evidence>
<evidence type="ECO:0000256" key="3">
    <source>
        <dbReference type="ARBA" id="ARBA00022723"/>
    </source>
</evidence>
<dbReference type="RefSeq" id="WP_090055023.1">
    <property type="nucleotide sequence ID" value="NZ_FNCC01000014.1"/>
</dbReference>
<dbReference type="InterPro" id="IPR004183">
    <property type="entry name" value="Xdiol_dOase_suB"/>
</dbReference>
<dbReference type="InterPro" id="IPR014436">
    <property type="entry name" value="Extradiol_dOase_DODA"/>
</dbReference>
<dbReference type="PIRSF" id="PIRSF006157">
    <property type="entry name" value="Doxgns_DODA"/>
    <property type="match status" value="1"/>
</dbReference>
<comment type="cofactor">
    <cofactor evidence="1">
        <name>Zn(2+)</name>
        <dbReference type="ChEBI" id="CHEBI:29105"/>
    </cofactor>
</comment>
<feature type="domain" description="Extradiol ring-cleavage dioxygenase class III enzyme subunit B" evidence="6">
    <location>
        <begin position="24"/>
        <end position="236"/>
    </location>
</feature>
<evidence type="ECO:0000313" key="8">
    <source>
        <dbReference type="Proteomes" id="UP000199623"/>
    </source>
</evidence>
<organism evidence="7 8">
    <name type="scientific">Lentzea fradiae</name>
    <dbReference type="NCBI Taxonomy" id="200378"/>
    <lineage>
        <taxon>Bacteria</taxon>
        <taxon>Bacillati</taxon>
        <taxon>Actinomycetota</taxon>
        <taxon>Actinomycetes</taxon>
        <taxon>Pseudonocardiales</taxon>
        <taxon>Pseudonocardiaceae</taxon>
        <taxon>Lentzea</taxon>
    </lineage>
</organism>
<dbReference type="GO" id="GO:0008198">
    <property type="term" value="F:ferrous iron binding"/>
    <property type="evidence" value="ECO:0007669"/>
    <property type="project" value="InterPro"/>
</dbReference>
<name>A0A1G7YR44_9PSEU</name>
<evidence type="ECO:0000256" key="1">
    <source>
        <dbReference type="ARBA" id="ARBA00001947"/>
    </source>
</evidence>
<keyword evidence="8" id="KW-1185">Reference proteome</keyword>
<dbReference type="AlphaFoldDB" id="A0A1G7YR44"/>
<gene>
    <name evidence="7" type="ORF">SAMN05216553_11493</name>
</gene>
<dbReference type="STRING" id="200378.SAMN05216553_11493"/>
<comment type="similarity">
    <text evidence="2">Belongs to the DODA-type extradiol aromatic ring-opening dioxygenase family.</text>
</comment>
<evidence type="ECO:0000256" key="4">
    <source>
        <dbReference type="ARBA" id="ARBA00022833"/>
    </source>
</evidence>
<protein>
    <submittedName>
        <fullName evidence="7">4,5-DOPA dioxygenase extradiol</fullName>
    </submittedName>
</protein>
<dbReference type="Proteomes" id="UP000199623">
    <property type="component" value="Unassembled WGS sequence"/>
</dbReference>
<dbReference type="PANTHER" id="PTHR30096:SF0">
    <property type="entry name" value="4,5-DOPA DIOXYGENASE EXTRADIOL-LIKE PROTEIN"/>
    <property type="match status" value="1"/>
</dbReference>
<dbReference type="Gene3D" id="3.40.830.10">
    <property type="entry name" value="LigB-like"/>
    <property type="match status" value="1"/>
</dbReference>
<proteinExistence type="inferred from homology"/>
<keyword evidence="4" id="KW-0862">Zinc</keyword>
<dbReference type="SUPFAM" id="SSF53213">
    <property type="entry name" value="LigB-like"/>
    <property type="match status" value="1"/>
</dbReference>
<keyword evidence="3" id="KW-0479">Metal-binding</keyword>
<dbReference type="OrthoDB" id="9790889at2"/>
<evidence type="ECO:0000259" key="6">
    <source>
        <dbReference type="Pfam" id="PF02900"/>
    </source>
</evidence>
<reference evidence="8" key="1">
    <citation type="submission" date="2016-10" db="EMBL/GenBank/DDBJ databases">
        <authorList>
            <person name="Varghese N."/>
            <person name="Submissions S."/>
        </authorList>
    </citation>
    <scope>NUCLEOTIDE SEQUENCE [LARGE SCALE GENOMIC DNA]</scope>
    <source>
        <strain evidence="8">CGMCC 4.3506</strain>
    </source>
</reference>
<dbReference type="PANTHER" id="PTHR30096">
    <property type="entry name" value="4,5-DOPA DIOXYGENASE EXTRADIOL-LIKE PROTEIN"/>
    <property type="match status" value="1"/>
</dbReference>
<dbReference type="GO" id="GO:0008270">
    <property type="term" value="F:zinc ion binding"/>
    <property type="evidence" value="ECO:0007669"/>
    <property type="project" value="InterPro"/>
</dbReference>